<comment type="caution">
    <text evidence="3">The sequence shown here is derived from an EMBL/GenBank/DDBJ whole genome shotgun (WGS) entry which is preliminary data.</text>
</comment>
<dbReference type="InterPro" id="IPR001623">
    <property type="entry name" value="DnaJ_domain"/>
</dbReference>
<evidence type="ECO:0000313" key="3">
    <source>
        <dbReference type="EMBL" id="CAJ1946306.1"/>
    </source>
</evidence>
<dbReference type="PANTHER" id="PTHR45255:SF1">
    <property type="entry name" value="DNAJ HOMOLOG SUBFAMILY C MEMBER 24"/>
    <property type="match status" value="1"/>
</dbReference>
<evidence type="ECO:0000259" key="2">
    <source>
        <dbReference type="PROSITE" id="PS50076"/>
    </source>
</evidence>
<keyword evidence="1" id="KW-0862">Zinc</keyword>
<dbReference type="PROSITE" id="PS50076">
    <property type="entry name" value="DNAJ_2"/>
    <property type="match status" value="1"/>
</dbReference>
<keyword evidence="4" id="KW-1185">Reference proteome</keyword>
<dbReference type="Gene3D" id="1.10.287.110">
    <property type="entry name" value="DnaJ domain"/>
    <property type="match status" value="1"/>
</dbReference>
<feature type="domain" description="J" evidence="2">
    <location>
        <begin position="6"/>
        <end position="73"/>
    </location>
</feature>
<name>A0AAD2D1B1_9STRA</name>
<sequence length="146" mass="16691">MGVAETLYDVLGVLQEASHSEIKAAFHKLARQSHPDKQNSLRQTTANLDFKRIQLAWETLGTAEKRQEYDDNLQQEELQERSRTHGAIDIAMDEVEEALDEETNETMLVYDCRCGEEVFLPVKQATGSLLVDCEGCCFVYRINYDE</sequence>
<dbReference type="SUPFAM" id="SSF144217">
    <property type="entry name" value="CSL zinc finger"/>
    <property type="match status" value="1"/>
</dbReference>
<dbReference type="PRINTS" id="PR00625">
    <property type="entry name" value="JDOMAIN"/>
</dbReference>
<protein>
    <recommendedName>
        <fullName evidence="2">J domain-containing protein</fullName>
    </recommendedName>
</protein>
<dbReference type="GO" id="GO:0008198">
    <property type="term" value="F:ferrous iron binding"/>
    <property type="evidence" value="ECO:0007669"/>
    <property type="project" value="TreeGrafter"/>
</dbReference>
<dbReference type="Gene3D" id="3.10.660.10">
    <property type="entry name" value="DPH Zinc finger"/>
    <property type="match status" value="1"/>
</dbReference>
<gene>
    <name evidence="3" type="ORF">CYCCA115_LOCUS10447</name>
</gene>
<evidence type="ECO:0000313" key="4">
    <source>
        <dbReference type="Proteomes" id="UP001295423"/>
    </source>
</evidence>
<dbReference type="EMBL" id="CAKOGP040001668">
    <property type="protein sequence ID" value="CAJ1946306.1"/>
    <property type="molecule type" value="Genomic_DNA"/>
</dbReference>
<organism evidence="3 4">
    <name type="scientific">Cylindrotheca closterium</name>
    <dbReference type="NCBI Taxonomy" id="2856"/>
    <lineage>
        <taxon>Eukaryota</taxon>
        <taxon>Sar</taxon>
        <taxon>Stramenopiles</taxon>
        <taxon>Ochrophyta</taxon>
        <taxon>Bacillariophyta</taxon>
        <taxon>Bacillariophyceae</taxon>
        <taxon>Bacillariophycidae</taxon>
        <taxon>Bacillariales</taxon>
        <taxon>Bacillariaceae</taxon>
        <taxon>Cylindrotheca</taxon>
    </lineage>
</organism>
<accession>A0AAD2D1B1</accession>
<dbReference type="Pfam" id="PF00226">
    <property type="entry name" value="DnaJ"/>
    <property type="match status" value="1"/>
</dbReference>
<dbReference type="InterPro" id="IPR036671">
    <property type="entry name" value="DPH_MB_sf"/>
</dbReference>
<dbReference type="AlphaFoldDB" id="A0AAD2D1B1"/>
<dbReference type="CDD" id="cd06257">
    <property type="entry name" value="DnaJ"/>
    <property type="match status" value="1"/>
</dbReference>
<dbReference type="PANTHER" id="PTHR45255">
    <property type="entry name" value="DNAJ HOMOLOG SUBFAMILY C MEMBER 24"/>
    <property type="match status" value="1"/>
</dbReference>
<dbReference type="SUPFAM" id="SSF46565">
    <property type="entry name" value="Chaperone J-domain"/>
    <property type="match status" value="1"/>
</dbReference>
<evidence type="ECO:0000256" key="1">
    <source>
        <dbReference type="ARBA" id="ARBA00022833"/>
    </source>
</evidence>
<dbReference type="SMART" id="SM00271">
    <property type="entry name" value="DnaJ"/>
    <property type="match status" value="1"/>
</dbReference>
<dbReference type="GO" id="GO:0001671">
    <property type="term" value="F:ATPase activator activity"/>
    <property type="evidence" value="ECO:0007669"/>
    <property type="project" value="TreeGrafter"/>
</dbReference>
<reference evidence="3" key="1">
    <citation type="submission" date="2023-08" db="EMBL/GenBank/DDBJ databases">
        <authorList>
            <person name="Audoor S."/>
            <person name="Bilcke G."/>
        </authorList>
    </citation>
    <scope>NUCLEOTIDE SEQUENCE</scope>
</reference>
<dbReference type="InterPro" id="IPR036869">
    <property type="entry name" value="J_dom_sf"/>
</dbReference>
<dbReference type="Proteomes" id="UP001295423">
    <property type="component" value="Unassembled WGS sequence"/>
</dbReference>
<proteinExistence type="predicted"/>